<feature type="transmembrane region" description="Helical" evidence="1">
    <location>
        <begin position="6"/>
        <end position="29"/>
    </location>
</feature>
<organism evidence="3 4">
    <name type="scientific">Rhodopirellula sallentina SM41</name>
    <dbReference type="NCBI Taxonomy" id="1263870"/>
    <lineage>
        <taxon>Bacteria</taxon>
        <taxon>Pseudomonadati</taxon>
        <taxon>Planctomycetota</taxon>
        <taxon>Planctomycetia</taxon>
        <taxon>Pirellulales</taxon>
        <taxon>Pirellulaceae</taxon>
        <taxon>Rhodopirellula</taxon>
    </lineage>
</organism>
<keyword evidence="1" id="KW-0812">Transmembrane</keyword>
<dbReference type="InterPro" id="IPR029044">
    <property type="entry name" value="Nucleotide-diphossugar_trans"/>
</dbReference>
<evidence type="ECO:0000313" key="4">
    <source>
        <dbReference type="Proteomes" id="UP000011885"/>
    </source>
</evidence>
<feature type="transmembrane region" description="Helical" evidence="1">
    <location>
        <begin position="383"/>
        <end position="404"/>
    </location>
</feature>
<gene>
    <name evidence="3" type="ORF">RSSM_01374</name>
</gene>
<dbReference type="PANTHER" id="PTHR43646">
    <property type="entry name" value="GLYCOSYLTRANSFERASE"/>
    <property type="match status" value="1"/>
</dbReference>
<dbReference type="InterPro" id="IPR001173">
    <property type="entry name" value="Glyco_trans_2-like"/>
</dbReference>
<dbReference type="RefSeq" id="WP_008675727.1">
    <property type="nucleotide sequence ID" value="NZ_ANOH01000106.1"/>
</dbReference>
<dbReference type="EC" id="2.-.-.-" evidence="3"/>
<keyword evidence="1" id="KW-1133">Transmembrane helix</keyword>
<dbReference type="PATRIC" id="fig|1263870.3.peg.1474"/>
<dbReference type="Proteomes" id="UP000011885">
    <property type="component" value="Unassembled WGS sequence"/>
</dbReference>
<feature type="domain" description="Glycosyltransferase 2-like" evidence="2">
    <location>
        <begin position="53"/>
        <end position="169"/>
    </location>
</feature>
<comment type="caution">
    <text evidence="3">The sequence shown here is derived from an EMBL/GenBank/DDBJ whole genome shotgun (WGS) entry which is preliminary data.</text>
</comment>
<dbReference type="PANTHER" id="PTHR43646:SF3">
    <property type="entry name" value="SLR1566 PROTEIN"/>
    <property type="match status" value="1"/>
</dbReference>
<protein>
    <submittedName>
        <fullName evidence="3">Glycosyl transferase family 2</fullName>
        <ecNumber evidence="3">2.-.-.-</ecNumber>
    </submittedName>
</protein>
<feature type="transmembrane region" description="Helical" evidence="1">
    <location>
        <begin position="354"/>
        <end position="371"/>
    </location>
</feature>
<dbReference type="CDD" id="cd00761">
    <property type="entry name" value="Glyco_tranf_GTA_type"/>
    <property type="match status" value="1"/>
</dbReference>
<dbReference type="AlphaFoldDB" id="M5UMF6"/>
<dbReference type="Pfam" id="PF00535">
    <property type="entry name" value="Glycos_transf_2"/>
    <property type="match status" value="1"/>
</dbReference>
<dbReference type="EMBL" id="ANOH01000106">
    <property type="protein sequence ID" value="EMI57183.1"/>
    <property type="molecule type" value="Genomic_DNA"/>
</dbReference>
<keyword evidence="3" id="KW-0808">Transferase</keyword>
<proteinExistence type="predicted"/>
<keyword evidence="4" id="KW-1185">Reference proteome</keyword>
<name>M5UMF6_9BACT</name>
<feature type="transmembrane region" description="Helical" evidence="1">
    <location>
        <begin position="319"/>
        <end position="342"/>
    </location>
</feature>
<dbReference type="GO" id="GO:0016740">
    <property type="term" value="F:transferase activity"/>
    <property type="evidence" value="ECO:0007669"/>
    <property type="project" value="UniProtKB-KW"/>
</dbReference>
<dbReference type="SUPFAM" id="SSF53448">
    <property type="entry name" value="Nucleotide-diphospho-sugar transferases"/>
    <property type="match status" value="1"/>
</dbReference>
<accession>M5UMF6</accession>
<sequence length="405" mass="44470">MTDWLSLLMLLVFPAMSFVLALVASMMFANNLPLFTRWRGGQLNPDDEQPSVSVLIPARNEEAGIRQSVESILENTGADLEVVVLDDDSEDDTAQIVRELSEADPRVRLILGCGLPEGWNGKQHACYQLAEAAKHDLLLFLDADVRLRPTALQQLARRKAQSTKAVRDGSIRMELLRGFDEGKSGSGYVGESLGLLSAFPHQETGTLLEKLLIPMMHYILLCYLPFQRMRSSASPAFASGCGQLFFTDRESYRRCGTHEAIRSSRHDGIKLPNAYRQHGMMTDCVDGTDVASCRMYTSAGEVVRGLLKNATEGIANVRLLVPFTVLLGGANVLPYVVIVYAVTIGHQSASARSVNVALILSVAAIVLSHMPRWVAAKRFRQSIVGAALHPVSIVVFLVLQWAAFF</sequence>
<reference evidence="3 4" key="1">
    <citation type="journal article" date="2013" name="Mar. Genomics">
        <title>Expression of sulfatases in Rhodopirellula baltica and the diversity of sulfatases in the genus Rhodopirellula.</title>
        <authorList>
            <person name="Wegner C.E."/>
            <person name="Richter-Heitmann T."/>
            <person name="Klindworth A."/>
            <person name="Klockow C."/>
            <person name="Richter M."/>
            <person name="Achstetter T."/>
            <person name="Glockner F.O."/>
            <person name="Harder J."/>
        </authorList>
    </citation>
    <scope>NUCLEOTIDE SEQUENCE [LARGE SCALE GENOMIC DNA]</scope>
    <source>
        <strain evidence="3 4">SM41</strain>
    </source>
</reference>
<dbReference type="Gene3D" id="3.90.550.10">
    <property type="entry name" value="Spore Coat Polysaccharide Biosynthesis Protein SpsA, Chain A"/>
    <property type="match status" value="1"/>
</dbReference>
<evidence type="ECO:0000259" key="2">
    <source>
        <dbReference type="Pfam" id="PF00535"/>
    </source>
</evidence>
<evidence type="ECO:0000256" key="1">
    <source>
        <dbReference type="SAM" id="Phobius"/>
    </source>
</evidence>
<evidence type="ECO:0000313" key="3">
    <source>
        <dbReference type="EMBL" id="EMI57183.1"/>
    </source>
</evidence>
<keyword evidence="1" id="KW-0472">Membrane</keyword>